<protein>
    <submittedName>
        <fullName evidence="1">Uncharacterized protein</fullName>
    </submittedName>
</protein>
<comment type="caution">
    <text evidence="1">The sequence shown here is derived from an EMBL/GenBank/DDBJ whole genome shotgun (WGS) entry which is preliminary data.</text>
</comment>
<name>A0A4Q6XBG7_9GAMM</name>
<dbReference type="RefSeq" id="WP_130161728.1">
    <property type="nucleotide sequence ID" value="NZ_SGIM01000004.1"/>
</dbReference>
<dbReference type="AlphaFoldDB" id="A0A4Q6XBG7"/>
<organism evidence="1 2">
    <name type="scientific">Acinetobacter halotolerans</name>
    <dbReference type="NCBI Taxonomy" id="1752076"/>
    <lineage>
        <taxon>Bacteria</taxon>
        <taxon>Pseudomonadati</taxon>
        <taxon>Pseudomonadota</taxon>
        <taxon>Gammaproteobacteria</taxon>
        <taxon>Moraxellales</taxon>
        <taxon>Moraxellaceae</taxon>
        <taxon>Acinetobacter</taxon>
    </lineage>
</organism>
<evidence type="ECO:0000313" key="1">
    <source>
        <dbReference type="EMBL" id="RZF53658.1"/>
    </source>
</evidence>
<proteinExistence type="predicted"/>
<gene>
    <name evidence="1" type="ORF">EXE30_06700</name>
</gene>
<dbReference type="Proteomes" id="UP000292110">
    <property type="component" value="Unassembled WGS sequence"/>
</dbReference>
<reference evidence="1 2" key="1">
    <citation type="submission" date="2019-02" db="EMBL/GenBank/DDBJ databases">
        <title>The draft genome of Acinetobacter halotolerans strain JCM 31009.</title>
        <authorList>
            <person name="Qin J."/>
            <person name="Feng Y."/>
            <person name="Nemec A."/>
            <person name="Zong Z."/>
        </authorList>
    </citation>
    <scope>NUCLEOTIDE SEQUENCE [LARGE SCALE GENOMIC DNA]</scope>
    <source>
        <strain evidence="1 2">JCM 31009</strain>
    </source>
</reference>
<dbReference type="EMBL" id="SGIM01000004">
    <property type="protein sequence ID" value="RZF53658.1"/>
    <property type="molecule type" value="Genomic_DNA"/>
</dbReference>
<evidence type="ECO:0000313" key="2">
    <source>
        <dbReference type="Proteomes" id="UP000292110"/>
    </source>
</evidence>
<sequence length="64" mass="7596">MNPQSYLSNMKSKLDRVYTTSELNQAVETLYQFDHLDRKEYENWIAEIKAIESKRTEQLLKNAA</sequence>
<accession>A0A4Q6XBG7</accession>
<keyword evidence="2" id="KW-1185">Reference proteome</keyword>